<comment type="caution">
    <text evidence="4">The sequence shown here is derived from an EMBL/GenBank/DDBJ whole genome shotgun (WGS) entry which is preliminary data.</text>
</comment>
<dbReference type="GO" id="GO:0008824">
    <property type="term" value="F:cyanate hydratase activity"/>
    <property type="evidence" value="ECO:0007669"/>
    <property type="project" value="InterPro"/>
</dbReference>
<dbReference type="HAMAP" id="MF_00535">
    <property type="entry name" value="Cyanate_hydrat"/>
    <property type="match status" value="1"/>
</dbReference>
<evidence type="ECO:0000313" key="5">
    <source>
        <dbReference type="Proteomes" id="UP001150266"/>
    </source>
</evidence>
<dbReference type="AlphaFoldDB" id="A0A9W9DQ06"/>
<comment type="function">
    <text evidence="1">Catalyzes the reaction of cyanate with bicarbonate to produce ammonia and carbon dioxide.</text>
</comment>
<feature type="non-terminal residue" evidence="4">
    <location>
        <position position="1"/>
    </location>
</feature>
<dbReference type="SMART" id="SM01116">
    <property type="entry name" value="Cyanate_lyase"/>
    <property type="match status" value="1"/>
</dbReference>
<dbReference type="InterPro" id="IPR036581">
    <property type="entry name" value="Cyanate_lyase_C_sf"/>
</dbReference>
<dbReference type="SUPFAM" id="SSF55234">
    <property type="entry name" value="Cyanase C-terminal domain"/>
    <property type="match status" value="1"/>
</dbReference>
<dbReference type="Proteomes" id="UP001150266">
    <property type="component" value="Unassembled WGS sequence"/>
</dbReference>
<dbReference type="Gene3D" id="3.30.1160.10">
    <property type="entry name" value="Cyanate lyase, C-terminal domain"/>
    <property type="match status" value="1"/>
</dbReference>
<protein>
    <submittedName>
        <fullName evidence="4">Cyanate hydratase</fullName>
    </submittedName>
</protein>
<sequence length="153" mass="17206">SPFAALPSIHIMLLKAKAKKSLTFDAIGRVIGKDEVWVALAFYGQVRPSLNTKLSEILDLPHAELTAGLGDHWFPYRGLGSPVPTDPAVYRLYEMHSYIIVYRHPIKALINEKFGDGIMSMINCYVKVYKKPDPKGDRVVLTFDGKSLPYAKW</sequence>
<reference evidence="4" key="1">
    <citation type="submission" date="2022-08" db="EMBL/GenBank/DDBJ databases">
        <title>A Global Phylogenomic Analysis of the Shiitake Genus Lentinula.</title>
        <authorList>
            <consortium name="DOE Joint Genome Institute"/>
            <person name="Sierra-Patev S."/>
            <person name="Min B."/>
            <person name="Naranjo-Ortiz M."/>
            <person name="Looney B."/>
            <person name="Konkel Z."/>
            <person name="Slot J.C."/>
            <person name="Sakamoto Y."/>
            <person name="Steenwyk J.L."/>
            <person name="Rokas A."/>
            <person name="Carro J."/>
            <person name="Camarero S."/>
            <person name="Ferreira P."/>
            <person name="Molpeceres G."/>
            <person name="Ruiz-Duenas F.J."/>
            <person name="Serrano A."/>
            <person name="Henrissat B."/>
            <person name="Drula E."/>
            <person name="Hughes K.W."/>
            <person name="Mata J.L."/>
            <person name="Ishikawa N.K."/>
            <person name="Vargas-Isla R."/>
            <person name="Ushijima S."/>
            <person name="Smith C.A."/>
            <person name="Ahrendt S."/>
            <person name="Andreopoulos W."/>
            <person name="He G."/>
            <person name="Labutti K."/>
            <person name="Lipzen A."/>
            <person name="Ng V."/>
            <person name="Riley R."/>
            <person name="Sandor L."/>
            <person name="Barry K."/>
            <person name="Martinez A.T."/>
            <person name="Xiao Y."/>
            <person name="Gibbons J.G."/>
            <person name="Terashima K."/>
            <person name="Grigoriev I.V."/>
            <person name="Hibbett D.S."/>
        </authorList>
    </citation>
    <scope>NUCLEOTIDE SEQUENCE</scope>
    <source>
        <strain evidence="4">JLM2183</strain>
    </source>
</reference>
<dbReference type="InterPro" id="IPR008076">
    <property type="entry name" value="Cyanase"/>
</dbReference>
<feature type="domain" description="Cyanate lyase C-terminal" evidence="3">
    <location>
        <begin position="78"/>
        <end position="153"/>
    </location>
</feature>
<evidence type="ECO:0000256" key="2">
    <source>
        <dbReference type="ARBA" id="ARBA00023239"/>
    </source>
</evidence>
<dbReference type="Gene3D" id="1.10.260.40">
    <property type="entry name" value="lambda repressor-like DNA-binding domains"/>
    <property type="match status" value="1"/>
</dbReference>
<keyword evidence="5" id="KW-1185">Reference proteome</keyword>
<dbReference type="GO" id="GO:0003677">
    <property type="term" value="F:DNA binding"/>
    <property type="evidence" value="ECO:0007669"/>
    <property type="project" value="InterPro"/>
</dbReference>
<proteinExistence type="inferred from homology"/>
<gene>
    <name evidence="4" type="ORF">J3R30DRAFT_3288667</name>
</gene>
<accession>A0A9W9DQ06</accession>
<dbReference type="CDD" id="cd00559">
    <property type="entry name" value="Cyanase_C"/>
    <property type="match status" value="1"/>
</dbReference>
<dbReference type="PANTHER" id="PTHR34186:SF2">
    <property type="entry name" value="CYANATE HYDRATASE"/>
    <property type="match status" value="1"/>
</dbReference>
<dbReference type="PANTHER" id="PTHR34186">
    <property type="entry name" value="CYANATE HYDRATASE"/>
    <property type="match status" value="1"/>
</dbReference>
<dbReference type="PRINTS" id="PR01693">
    <property type="entry name" value="CYANASE"/>
</dbReference>
<dbReference type="EMBL" id="JAOTPV010000007">
    <property type="protein sequence ID" value="KAJ4480147.1"/>
    <property type="molecule type" value="Genomic_DNA"/>
</dbReference>
<organism evidence="4 5">
    <name type="scientific">Lentinula aciculospora</name>
    <dbReference type="NCBI Taxonomy" id="153920"/>
    <lineage>
        <taxon>Eukaryota</taxon>
        <taxon>Fungi</taxon>
        <taxon>Dikarya</taxon>
        <taxon>Basidiomycota</taxon>
        <taxon>Agaricomycotina</taxon>
        <taxon>Agaricomycetes</taxon>
        <taxon>Agaricomycetidae</taxon>
        <taxon>Agaricales</taxon>
        <taxon>Marasmiineae</taxon>
        <taxon>Omphalotaceae</taxon>
        <taxon>Lentinula</taxon>
    </lineage>
</organism>
<dbReference type="InterPro" id="IPR003712">
    <property type="entry name" value="Cyanate_lyase_C"/>
</dbReference>
<dbReference type="NCBIfam" id="TIGR00673">
    <property type="entry name" value="cynS"/>
    <property type="match status" value="1"/>
</dbReference>
<name>A0A9W9DQ06_9AGAR</name>
<dbReference type="InterPro" id="IPR010982">
    <property type="entry name" value="Lambda_DNA-bd_dom_sf"/>
</dbReference>
<evidence type="ECO:0000259" key="3">
    <source>
        <dbReference type="SMART" id="SM01116"/>
    </source>
</evidence>
<evidence type="ECO:0000256" key="1">
    <source>
        <dbReference type="ARBA" id="ARBA00003561"/>
    </source>
</evidence>
<dbReference type="SUPFAM" id="SSF47413">
    <property type="entry name" value="lambda repressor-like DNA-binding domains"/>
    <property type="match status" value="1"/>
</dbReference>
<evidence type="ECO:0000313" key="4">
    <source>
        <dbReference type="EMBL" id="KAJ4480147.1"/>
    </source>
</evidence>
<keyword evidence="2" id="KW-0456">Lyase</keyword>
<dbReference type="OrthoDB" id="10019422at2759"/>
<dbReference type="Pfam" id="PF02560">
    <property type="entry name" value="Cyanate_lyase"/>
    <property type="match status" value="1"/>
</dbReference>